<feature type="transmembrane region" description="Helical" evidence="1">
    <location>
        <begin position="72"/>
        <end position="95"/>
    </location>
</feature>
<name>A0AAE1V4K2_9SOLA</name>
<dbReference type="InterPro" id="IPR006527">
    <property type="entry name" value="F-box-assoc_dom_typ1"/>
</dbReference>
<proteinExistence type="predicted"/>
<evidence type="ECO:0000259" key="2">
    <source>
        <dbReference type="Pfam" id="PF07734"/>
    </source>
</evidence>
<keyword evidence="4" id="KW-1185">Reference proteome</keyword>
<evidence type="ECO:0000256" key="1">
    <source>
        <dbReference type="SAM" id="Phobius"/>
    </source>
</evidence>
<comment type="caution">
    <text evidence="3">The sequence shown here is derived from an EMBL/GenBank/DDBJ whole genome shotgun (WGS) entry which is preliminary data.</text>
</comment>
<gene>
    <name evidence="3" type="ORF">RND71_025139</name>
</gene>
<organism evidence="3 4">
    <name type="scientific">Anisodus tanguticus</name>
    <dbReference type="NCBI Taxonomy" id="243964"/>
    <lineage>
        <taxon>Eukaryota</taxon>
        <taxon>Viridiplantae</taxon>
        <taxon>Streptophyta</taxon>
        <taxon>Embryophyta</taxon>
        <taxon>Tracheophyta</taxon>
        <taxon>Spermatophyta</taxon>
        <taxon>Magnoliopsida</taxon>
        <taxon>eudicotyledons</taxon>
        <taxon>Gunneridae</taxon>
        <taxon>Pentapetalae</taxon>
        <taxon>asterids</taxon>
        <taxon>lamiids</taxon>
        <taxon>Solanales</taxon>
        <taxon>Solanaceae</taxon>
        <taxon>Solanoideae</taxon>
        <taxon>Hyoscyameae</taxon>
        <taxon>Anisodus</taxon>
    </lineage>
</organism>
<dbReference type="NCBIfam" id="TIGR01640">
    <property type="entry name" value="F_box_assoc_1"/>
    <property type="match status" value="1"/>
</dbReference>
<dbReference type="InterPro" id="IPR050796">
    <property type="entry name" value="SCF_F-box_component"/>
</dbReference>
<accession>A0AAE1V4K2</accession>
<evidence type="ECO:0000313" key="4">
    <source>
        <dbReference type="Proteomes" id="UP001291623"/>
    </source>
</evidence>
<keyword evidence="1" id="KW-1133">Transmembrane helix</keyword>
<keyword evidence="1" id="KW-0812">Transmembrane</keyword>
<feature type="domain" description="F-box associated beta-propeller type 1" evidence="2">
    <location>
        <begin position="82"/>
        <end position="284"/>
    </location>
</feature>
<sequence length="305" mass="34734">MRFLVRGFIPKMRLRSSGRFHMTLGGLMRSIYTPGIPDLHENIGKKSCEAVKEEKLMDVVDQFLNHGIAQSIVIAMACLLLGFMIILLNTTLLLWNPSTGESIVLSTPKYPVEEFSCLGMCYDLTSGDNKILKIDENVHDGRRVPSEILTLKSGFWRNIDEHPRLICNVVSGMHSLAFVHGTFHWVGISKNYLVVSFNILINYSVVSFNISHEVYKEIPLPKKICLVRDTINIGISVLDEMICAYSNMYHQGNHTFRLCLMKDYGVKESWNEVFAIEDRDILPHKNINLQMVKCYSGACMGRNHF</sequence>
<dbReference type="InterPro" id="IPR017451">
    <property type="entry name" value="F-box-assoc_interact_dom"/>
</dbReference>
<dbReference type="PANTHER" id="PTHR31672">
    <property type="entry name" value="BNACNNG10540D PROTEIN"/>
    <property type="match status" value="1"/>
</dbReference>
<dbReference type="Pfam" id="PF07734">
    <property type="entry name" value="FBA_1"/>
    <property type="match status" value="1"/>
</dbReference>
<reference evidence="3" key="1">
    <citation type="submission" date="2023-12" db="EMBL/GenBank/DDBJ databases">
        <title>Genome assembly of Anisodus tanguticus.</title>
        <authorList>
            <person name="Wang Y.-J."/>
        </authorList>
    </citation>
    <scope>NUCLEOTIDE SEQUENCE</scope>
    <source>
        <strain evidence="3">KB-2021</strain>
        <tissue evidence="3">Leaf</tissue>
    </source>
</reference>
<dbReference type="AlphaFoldDB" id="A0AAE1V4K2"/>
<evidence type="ECO:0000313" key="3">
    <source>
        <dbReference type="EMBL" id="KAK4356168.1"/>
    </source>
</evidence>
<protein>
    <recommendedName>
        <fullName evidence="2">F-box associated beta-propeller type 1 domain-containing protein</fullName>
    </recommendedName>
</protein>
<dbReference type="Proteomes" id="UP001291623">
    <property type="component" value="Unassembled WGS sequence"/>
</dbReference>
<dbReference type="PANTHER" id="PTHR31672:SF13">
    <property type="entry name" value="F-BOX PROTEIN CPR30-LIKE"/>
    <property type="match status" value="1"/>
</dbReference>
<keyword evidence="1" id="KW-0472">Membrane</keyword>
<dbReference type="EMBL" id="JAVYJV010000013">
    <property type="protein sequence ID" value="KAK4356168.1"/>
    <property type="molecule type" value="Genomic_DNA"/>
</dbReference>